<dbReference type="EMBL" id="KZ453008">
    <property type="protein sequence ID" value="PKA47951.1"/>
    <property type="molecule type" value="Genomic_DNA"/>
</dbReference>
<reference evidence="6 7" key="1">
    <citation type="journal article" date="2017" name="Nature">
        <title>The Apostasia genome and the evolution of orchids.</title>
        <authorList>
            <person name="Zhang G.Q."/>
            <person name="Liu K.W."/>
            <person name="Li Z."/>
            <person name="Lohaus R."/>
            <person name="Hsiao Y.Y."/>
            <person name="Niu S.C."/>
            <person name="Wang J.Y."/>
            <person name="Lin Y.C."/>
            <person name="Xu Q."/>
            <person name="Chen L.J."/>
            <person name="Yoshida K."/>
            <person name="Fujiwara S."/>
            <person name="Wang Z.W."/>
            <person name="Zhang Y.Q."/>
            <person name="Mitsuda N."/>
            <person name="Wang M."/>
            <person name="Liu G.H."/>
            <person name="Pecoraro L."/>
            <person name="Huang H.X."/>
            <person name="Xiao X.J."/>
            <person name="Lin M."/>
            <person name="Wu X.Y."/>
            <person name="Wu W.L."/>
            <person name="Chen Y.Y."/>
            <person name="Chang S.B."/>
            <person name="Sakamoto S."/>
            <person name="Ohme-Takagi M."/>
            <person name="Yagi M."/>
            <person name="Zeng S.J."/>
            <person name="Shen C.Y."/>
            <person name="Yeh C.M."/>
            <person name="Luo Y.B."/>
            <person name="Tsai W.C."/>
            <person name="Van de Peer Y."/>
            <person name="Liu Z.J."/>
        </authorList>
    </citation>
    <scope>NUCLEOTIDE SEQUENCE [LARGE SCALE GENOMIC DNA]</scope>
    <source>
        <strain evidence="7">cv. Shenzhen</strain>
        <tissue evidence="6">Stem</tissue>
    </source>
</reference>
<dbReference type="PROSITE" id="PS51005">
    <property type="entry name" value="NAC"/>
    <property type="match status" value="1"/>
</dbReference>
<dbReference type="InterPro" id="IPR036093">
    <property type="entry name" value="NAC_dom_sf"/>
</dbReference>
<dbReference type="PANTHER" id="PTHR31719:SF134">
    <property type="entry name" value="NAC DOMAIN-CONTAINING PROTEIN 104"/>
    <property type="match status" value="1"/>
</dbReference>
<dbReference type="Proteomes" id="UP000236161">
    <property type="component" value="Unassembled WGS sequence"/>
</dbReference>
<dbReference type="InterPro" id="IPR003441">
    <property type="entry name" value="NAC-dom"/>
</dbReference>
<dbReference type="STRING" id="1088818.A0A2H9ZXB5"/>
<evidence type="ECO:0000259" key="5">
    <source>
        <dbReference type="PROSITE" id="PS51005"/>
    </source>
</evidence>
<keyword evidence="2" id="KW-0238">DNA-binding</keyword>
<evidence type="ECO:0000256" key="1">
    <source>
        <dbReference type="ARBA" id="ARBA00023015"/>
    </source>
</evidence>
<dbReference type="Gene3D" id="2.170.150.80">
    <property type="entry name" value="NAC domain"/>
    <property type="match status" value="1"/>
</dbReference>
<dbReference type="PANTHER" id="PTHR31719">
    <property type="entry name" value="NAC TRANSCRIPTION FACTOR 56"/>
    <property type="match status" value="1"/>
</dbReference>
<gene>
    <name evidence="6" type="primary">NAC029</name>
    <name evidence="6" type="ORF">AXF42_Ash016297</name>
</gene>
<dbReference type="GO" id="GO:0006355">
    <property type="term" value="P:regulation of DNA-templated transcription"/>
    <property type="evidence" value="ECO:0007669"/>
    <property type="project" value="InterPro"/>
</dbReference>
<protein>
    <submittedName>
        <fullName evidence="6">NAC transcription factor 29</fullName>
    </submittedName>
</protein>
<dbReference type="AlphaFoldDB" id="A0A2H9ZXB5"/>
<sequence length="191" mass="21419">MSGLPPGFQFFPSDEELIVHFLFYKAALLPIQPDIIPVVDSHHCDPWELQGKALQGGGSWYFFCRRLPESHSTANGHWRSVGDDEVVMSGGIEVGIKKTMVFYAGEAAGGGVKTRWVLHQYHLLRRASTVAGRKASGSIDLKKWVICRVYEANCEKKDGDIYSEANELSCLDEIFLTLDDDFDEVISFPNY</sequence>
<evidence type="ECO:0000313" key="7">
    <source>
        <dbReference type="Proteomes" id="UP000236161"/>
    </source>
</evidence>
<dbReference type="Pfam" id="PF02365">
    <property type="entry name" value="NAM"/>
    <property type="match status" value="1"/>
</dbReference>
<dbReference type="GO" id="GO:0048731">
    <property type="term" value="P:system development"/>
    <property type="evidence" value="ECO:0007669"/>
    <property type="project" value="TreeGrafter"/>
</dbReference>
<keyword evidence="3" id="KW-0804">Transcription</keyword>
<evidence type="ECO:0000256" key="3">
    <source>
        <dbReference type="ARBA" id="ARBA00023163"/>
    </source>
</evidence>
<organism evidence="6 7">
    <name type="scientific">Apostasia shenzhenica</name>
    <dbReference type="NCBI Taxonomy" id="1088818"/>
    <lineage>
        <taxon>Eukaryota</taxon>
        <taxon>Viridiplantae</taxon>
        <taxon>Streptophyta</taxon>
        <taxon>Embryophyta</taxon>
        <taxon>Tracheophyta</taxon>
        <taxon>Spermatophyta</taxon>
        <taxon>Magnoliopsida</taxon>
        <taxon>Liliopsida</taxon>
        <taxon>Asparagales</taxon>
        <taxon>Orchidaceae</taxon>
        <taxon>Apostasioideae</taxon>
        <taxon>Apostasia</taxon>
    </lineage>
</organism>
<accession>A0A2H9ZXB5</accession>
<evidence type="ECO:0000313" key="6">
    <source>
        <dbReference type="EMBL" id="PKA47951.1"/>
    </source>
</evidence>
<proteinExistence type="predicted"/>
<keyword evidence="1" id="KW-0805">Transcription regulation</keyword>
<dbReference type="SUPFAM" id="SSF101941">
    <property type="entry name" value="NAC domain"/>
    <property type="match status" value="1"/>
</dbReference>
<dbReference type="GO" id="GO:0003677">
    <property type="term" value="F:DNA binding"/>
    <property type="evidence" value="ECO:0007669"/>
    <property type="project" value="UniProtKB-KW"/>
</dbReference>
<keyword evidence="7" id="KW-1185">Reference proteome</keyword>
<feature type="domain" description="NAC" evidence="5">
    <location>
        <begin position="4"/>
        <end position="152"/>
    </location>
</feature>
<keyword evidence="4" id="KW-0539">Nucleus</keyword>
<evidence type="ECO:0000256" key="4">
    <source>
        <dbReference type="ARBA" id="ARBA00023242"/>
    </source>
</evidence>
<dbReference type="OrthoDB" id="1877845at2759"/>
<evidence type="ECO:0000256" key="2">
    <source>
        <dbReference type="ARBA" id="ARBA00023125"/>
    </source>
</evidence>
<name>A0A2H9ZXB5_9ASPA</name>